<organism evidence="3 4">
    <name type="scientific">Paenibacillus terreus</name>
    <dbReference type="NCBI Taxonomy" id="1387834"/>
    <lineage>
        <taxon>Bacteria</taxon>
        <taxon>Bacillati</taxon>
        <taxon>Bacillota</taxon>
        <taxon>Bacilli</taxon>
        <taxon>Bacillales</taxon>
        <taxon>Paenibacillaceae</taxon>
        <taxon>Paenibacillus</taxon>
    </lineage>
</organism>
<dbReference type="InterPro" id="IPR027954">
    <property type="entry name" value="Transcobalamin-like_C"/>
</dbReference>
<dbReference type="Gene3D" id="1.50.10.20">
    <property type="match status" value="2"/>
</dbReference>
<keyword evidence="4" id="KW-1185">Reference proteome</keyword>
<dbReference type="EMBL" id="JBHILM010000004">
    <property type="protein sequence ID" value="MFB5680262.1"/>
    <property type="molecule type" value="Genomic_DNA"/>
</dbReference>
<dbReference type="Pfam" id="PF00395">
    <property type="entry name" value="SLH"/>
    <property type="match status" value="3"/>
</dbReference>
<dbReference type="InterPro" id="IPR001119">
    <property type="entry name" value="SLH_dom"/>
</dbReference>
<dbReference type="PROSITE" id="PS51272">
    <property type="entry name" value="SLH"/>
    <property type="match status" value="2"/>
</dbReference>
<evidence type="ECO:0000313" key="4">
    <source>
        <dbReference type="Proteomes" id="UP001580407"/>
    </source>
</evidence>
<feature type="domain" description="SLH" evidence="2">
    <location>
        <begin position="1157"/>
        <end position="1219"/>
    </location>
</feature>
<protein>
    <submittedName>
        <fullName evidence="3">S-layer homology domain-containing protein</fullName>
    </submittedName>
</protein>
<feature type="domain" description="SLH" evidence="2">
    <location>
        <begin position="1221"/>
        <end position="1284"/>
    </location>
</feature>
<accession>A0ABV5B440</accession>
<evidence type="ECO:0000259" key="2">
    <source>
        <dbReference type="PROSITE" id="PS51272"/>
    </source>
</evidence>
<dbReference type="Proteomes" id="UP001580407">
    <property type="component" value="Unassembled WGS sequence"/>
</dbReference>
<feature type="region of interest" description="Disordered" evidence="1">
    <location>
        <begin position="327"/>
        <end position="350"/>
    </location>
</feature>
<sequence length="1341" mass="141241">MKGLTGYKAIMALSLALILTASTLFSWGWPVRQAHAEEGISQGEPSSVQQSVYGTSVRTAVTEAVYKKTDLALQKAFDYIENSGGVDSDWFALSYGRTGRSVPQSYQMSLVNEVKKTCGQSTVTTLARQIIESSAIDWDATKFTDCNAVAKLYNASDMPTIYASIYALIALDSGSYDVPADAKWTRDKLVDSIVTYLEDPSYVDGDLYGMALSALGPYRDQADVQTAGEQAVSWLATNLDDASSESISQAIVGLASFELDPTAAQFANANGDLIQRLLAFQNSDGGFKHALNIPSSDKEYATEQAMRALIAYDLFTAGEGTLYVNPTKPALVPPPPSPDSEPAPEPEPVPGSVQATVFIEGPTAPVAEDVTKAVYALDALKNVTVKHHIALETSSEGFINSIGGIKGGNTGYWSYAVKRGGEWINPNVGAGSFKLNPSDQVYFYFGGYGTSLIDSITSTPASPGSGEPVSVQVQKAVWEYDANYNATKVVSPAANVQVQIGSQTVITNEQGIASFKGFGSGTYTVTVTGYKTNDVPTVVRNTSMLIVGNGGGSGTTPVTQTITLSVTGTGTILPATQVRLVSGDTPYSVLIRGLGAGRVTASGSGSAVYVTAIDGLAEFDRGPNSGWYYTVNGEKPNVGAGAYRLSSGDVVDWKYTTDYKTDSNLSGGGTSAAVGTFPASVPSQVVTALNIISLSPDNKLPIGQAGQATSVINASSRMSADEAEKITEALAASARVSLSQMVSSQSGATMTDSAGKVQFIIPVSSLAGPTSIGIHEQTSSRPELVAGLYDFTPDGTSFSIPAYLSFKIPVQSDRLNDYILAWLDEDSGEWIPVPAVLDARTGIITGKIAHFTKYAVIDSSRVNGEGQKELNDQIAAAVNKVQKSSPLSDWEAIGVARSGGEVPSVYLQSVRQQLTEAGGTFRKVTDLERMALGVRAAGGDPTSIAGYNLIEKIYNHDRMTSQGLNGPIFALIALDSGDYKVPADAVWNRDSLLKSLLAAQNPDGGFPLSTGDESGVDITAMAVTALSTHADRADVQTAIDKAVLYLSNQQQNHGGYQANGDDNSESVAQVIVALASVGISPADERFTKPGGDLLTRLNAFRQNDGGYAHNTGGGSNAIATEQALLALDAYRLYLNNDGRLFSFTTATLGTDTPGTDGGAFVDEQSISAWAVDAVHEAYNAGLMLGVSGSELRFAPKAQLTRAQFAALVLRLTGDSSVDGTITGGFSDVSADKWYYEAVMTARAKGIVQGISADQFKPEQAVSRQDMAVMLARAFNLDASTSVASFKDQSRISGYALPSVRAVYDNGLMVGNSGNFDPASKVTREMAAVVAVHLKQKQLVSK</sequence>
<reference evidence="3 4" key="1">
    <citation type="submission" date="2024-09" db="EMBL/GenBank/DDBJ databases">
        <authorList>
            <person name="Ruan L."/>
        </authorList>
    </citation>
    <scope>NUCLEOTIDE SEQUENCE [LARGE SCALE GENOMIC DNA]</scope>
    <source>
        <strain evidence="3 4">D33</strain>
    </source>
</reference>
<proteinExistence type="predicted"/>
<comment type="caution">
    <text evidence="3">The sequence shown here is derived from an EMBL/GenBank/DDBJ whole genome shotgun (WGS) entry which is preliminary data.</text>
</comment>
<dbReference type="Gene3D" id="2.170.130.30">
    <property type="match status" value="2"/>
</dbReference>
<evidence type="ECO:0000256" key="1">
    <source>
        <dbReference type="SAM" id="MobiDB-lite"/>
    </source>
</evidence>
<dbReference type="RefSeq" id="WP_375524079.1">
    <property type="nucleotide sequence ID" value="NZ_JBHILM010000004.1"/>
</dbReference>
<dbReference type="Pfam" id="PF14478">
    <property type="entry name" value="DUF4430"/>
    <property type="match status" value="1"/>
</dbReference>
<feature type="compositionally biased region" description="Pro residues" evidence="1">
    <location>
        <begin position="331"/>
        <end position="349"/>
    </location>
</feature>
<dbReference type="InterPro" id="IPR008930">
    <property type="entry name" value="Terpenoid_cyclase/PrenylTrfase"/>
</dbReference>
<dbReference type="CDD" id="cd00688">
    <property type="entry name" value="ISOPREN_C2_like"/>
    <property type="match status" value="1"/>
</dbReference>
<name>A0ABV5B440_9BACL</name>
<gene>
    <name evidence="3" type="ORF">ACE3NQ_04925</name>
</gene>
<dbReference type="SUPFAM" id="SSF48239">
    <property type="entry name" value="Terpenoid cyclases/Protein prenyltransferases"/>
    <property type="match status" value="2"/>
</dbReference>
<evidence type="ECO:0000313" key="3">
    <source>
        <dbReference type="EMBL" id="MFB5680262.1"/>
    </source>
</evidence>